<feature type="binding site" evidence="15">
    <location>
        <position position="307"/>
    </location>
    <ligand>
        <name>substrate</name>
    </ligand>
</feature>
<dbReference type="GO" id="GO:0008835">
    <property type="term" value="F:diaminohydroxyphosphoribosylaminopyrimidine deaminase activity"/>
    <property type="evidence" value="ECO:0007669"/>
    <property type="project" value="UniProtKB-EC"/>
</dbReference>
<comment type="pathway">
    <text evidence="2 13">Cofactor biosynthesis; riboflavin biosynthesis; 5-amino-6-(D-ribitylamino)uracil from GTP: step 2/4.</text>
</comment>
<dbReference type="CDD" id="cd01284">
    <property type="entry name" value="Riboflavin_deaminase-reductase"/>
    <property type="match status" value="1"/>
</dbReference>
<dbReference type="InterPro" id="IPR050765">
    <property type="entry name" value="Riboflavin_Biosynth_HTPR"/>
</dbReference>
<proteinExistence type="inferred from homology"/>
<dbReference type="InterPro" id="IPR016192">
    <property type="entry name" value="APOBEC/CMP_deaminase_Zn-bd"/>
</dbReference>
<dbReference type="InterPro" id="IPR011549">
    <property type="entry name" value="RibD_C"/>
</dbReference>
<keyword evidence="12" id="KW-0511">Multifunctional enzyme</keyword>
<feature type="active site" description="Proton donor" evidence="14">
    <location>
        <position position="60"/>
    </location>
</feature>
<dbReference type="PROSITE" id="PS00903">
    <property type="entry name" value="CYT_DCMP_DEAMINASES_1"/>
    <property type="match status" value="1"/>
</dbReference>
<evidence type="ECO:0000256" key="11">
    <source>
        <dbReference type="ARBA" id="ARBA00023002"/>
    </source>
</evidence>
<dbReference type="SUPFAM" id="SSF53927">
    <property type="entry name" value="Cytidine deaminase-like"/>
    <property type="match status" value="1"/>
</dbReference>
<dbReference type="EC" id="1.1.1.193" evidence="13"/>
<evidence type="ECO:0000256" key="16">
    <source>
        <dbReference type="PIRSR" id="PIRSR006769-3"/>
    </source>
</evidence>
<comment type="cofactor">
    <cofactor evidence="13 16">
        <name>Zn(2+)</name>
        <dbReference type="ChEBI" id="CHEBI:29105"/>
    </cofactor>
    <text evidence="13 16">Binds 1 zinc ion.</text>
</comment>
<dbReference type="EC" id="3.5.4.26" evidence="13"/>
<dbReference type="KEGG" id="pagb:AWM79_01290"/>
<dbReference type="Pfam" id="PF01872">
    <property type="entry name" value="RibD_C"/>
    <property type="match status" value="1"/>
</dbReference>
<dbReference type="InterPro" id="IPR002125">
    <property type="entry name" value="CMP_dCMP_dom"/>
</dbReference>
<feature type="binding site" evidence="15">
    <location>
        <position position="162"/>
    </location>
    <ligand>
        <name>NADP(+)</name>
        <dbReference type="ChEBI" id="CHEBI:58349"/>
    </ligand>
</feature>
<comment type="similarity">
    <text evidence="4 13">In the N-terminal section; belongs to the cytidine and deoxycytidylate deaminase family.</text>
</comment>
<evidence type="ECO:0000256" key="15">
    <source>
        <dbReference type="PIRSR" id="PIRSR006769-2"/>
    </source>
</evidence>
<comment type="catalytic activity">
    <reaction evidence="13">
        <text>2,5-diamino-6-hydroxy-4-(5-phosphoribosylamino)-pyrimidine + H2O + H(+) = 5-amino-6-(5-phospho-D-ribosylamino)uracil + NH4(+)</text>
        <dbReference type="Rhea" id="RHEA:21868"/>
        <dbReference type="ChEBI" id="CHEBI:15377"/>
        <dbReference type="ChEBI" id="CHEBI:15378"/>
        <dbReference type="ChEBI" id="CHEBI:28938"/>
        <dbReference type="ChEBI" id="CHEBI:58453"/>
        <dbReference type="ChEBI" id="CHEBI:58614"/>
        <dbReference type="EC" id="3.5.4.26"/>
    </reaction>
</comment>
<evidence type="ECO:0000256" key="14">
    <source>
        <dbReference type="PIRSR" id="PIRSR006769-1"/>
    </source>
</evidence>
<sequence length="379" mass="40180">MSLATEQAILDAHYMARALELARKGRYSTHPNPRVGCVIVRDGEVVGEGWHVRAGEPHAEVHALREAGENARGATAYVTLEPCSHFGRTPPCADALVKAGVGRVVAAMQDPNPQVAGRGLKHLADAGVTVLSGVLEGEARAINQGFLKRMEHGLPWVRVKLAMSLDGRTAMASGESQWITGPAARSAVQRLRAQASAVLTGADTVLADNARLTVRAAELGLDPELTALAERRPPLRVLIDGRLRVPLDAAFFQAGPALVVTCAATVSADYQAAGHEVLSVPGSDGQVDLPQLLSQLAARGVNELLVEAGPRLAGAFARQGLVDEYQIFVAAKFLGSRARPLLDWPLEQMSEAPQLKITEMRAVGNDWRVTAIPDPASGV</sequence>
<feature type="binding site" evidence="15">
    <location>
        <position position="192"/>
    </location>
    <ligand>
        <name>substrate</name>
    </ligand>
</feature>
<dbReference type="PROSITE" id="PS51747">
    <property type="entry name" value="CYT_DCMP_DEAMINASES_2"/>
    <property type="match status" value="1"/>
</dbReference>
<organism evidence="17 18">
    <name type="scientific">Pseudomonas agarici</name>
    <dbReference type="NCBI Taxonomy" id="46677"/>
    <lineage>
        <taxon>Bacteria</taxon>
        <taxon>Pseudomonadati</taxon>
        <taxon>Pseudomonadota</taxon>
        <taxon>Gammaproteobacteria</taxon>
        <taxon>Pseudomonadales</taxon>
        <taxon>Pseudomonadaceae</taxon>
        <taxon>Pseudomonas</taxon>
    </lineage>
</organism>
<dbReference type="GO" id="GO:0009231">
    <property type="term" value="P:riboflavin biosynthetic process"/>
    <property type="evidence" value="ECO:0007669"/>
    <property type="project" value="UniProtKB-UniPathway"/>
</dbReference>
<comment type="similarity">
    <text evidence="5 13">In the C-terminal section; belongs to the HTP reductase family.</text>
</comment>
<dbReference type="PIRSF" id="PIRSF006769">
    <property type="entry name" value="RibD"/>
    <property type="match status" value="1"/>
</dbReference>
<evidence type="ECO:0000256" key="6">
    <source>
        <dbReference type="ARBA" id="ARBA00022619"/>
    </source>
</evidence>
<dbReference type="AlphaFoldDB" id="A0A0X1SVR6"/>
<dbReference type="GO" id="GO:0008270">
    <property type="term" value="F:zinc ion binding"/>
    <property type="evidence" value="ECO:0007669"/>
    <property type="project" value="InterPro"/>
</dbReference>
<dbReference type="InterPro" id="IPR002734">
    <property type="entry name" value="RibDG_C"/>
</dbReference>
<evidence type="ECO:0000256" key="12">
    <source>
        <dbReference type="ARBA" id="ARBA00023268"/>
    </source>
</evidence>
<comment type="function">
    <text evidence="1 13">Converts 2,5-diamino-6-(ribosylamino)-4(3h)-pyrimidinone 5'-phosphate into 5-amino-6-(ribosylamino)-2,4(1h,3h)-pyrimidinedione 5'-phosphate.</text>
</comment>
<protein>
    <recommendedName>
        <fullName evidence="13">Riboflavin biosynthesis protein RibD</fullName>
    </recommendedName>
    <domain>
        <recommendedName>
            <fullName evidence="13">Diaminohydroxyphosphoribosylaminopyrimidine deaminase</fullName>
            <shortName evidence="13">DRAP deaminase</shortName>
            <ecNumber evidence="13">3.5.4.26</ecNumber>
        </recommendedName>
        <alternativeName>
            <fullName evidence="13">Riboflavin-specific deaminase</fullName>
        </alternativeName>
    </domain>
    <domain>
        <recommendedName>
            <fullName evidence="13">5-amino-6-(5-phosphoribosylamino)uracil reductase</fullName>
            <ecNumber evidence="13">1.1.1.193</ecNumber>
        </recommendedName>
        <alternativeName>
            <fullName evidence="13">HTP reductase</fullName>
        </alternativeName>
    </domain>
</protein>
<feature type="binding site" evidence="15">
    <location>
        <begin position="309"/>
        <end position="315"/>
    </location>
    <ligand>
        <name>NADP(+)</name>
        <dbReference type="ChEBI" id="CHEBI:58349"/>
    </ligand>
</feature>
<evidence type="ECO:0000256" key="10">
    <source>
        <dbReference type="ARBA" id="ARBA00022857"/>
    </source>
</evidence>
<keyword evidence="10 13" id="KW-0521">NADP</keyword>
<keyword evidence="6 13" id="KW-0686">Riboflavin biosynthesis</keyword>
<comment type="catalytic activity">
    <reaction evidence="13">
        <text>5-amino-6-(5-phospho-D-ribitylamino)uracil + NADP(+) = 5-amino-6-(5-phospho-D-ribosylamino)uracil + NADPH + H(+)</text>
        <dbReference type="Rhea" id="RHEA:17845"/>
        <dbReference type="ChEBI" id="CHEBI:15378"/>
        <dbReference type="ChEBI" id="CHEBI:57783"/>
        <dbReference type="ChEBI" id="CHEBI:58349"/>
        <dbReference type="ChEBI" id="CHEBI:58421"/>
        <dbReference type="ChEBI" id="CHEBI:58453"/>
        <dbReference type="EC" id="1.1.1.193"/>
    </reaction>
</comment>
<evidence type="ECO:0000256" key="4">
    <source>
        <dbReference type="ARBA" id="ARBA00005259"/>
    </source>
</evidence>
<dbReference type="NCBIfam" id="TIGR00326">
    <property type="entry name" value="eubact_ribD"/>
    <property type="match status" value="1"/>
</dbReference>
<evidence type="ECO:0000256" key="9">
    <source>
        <dbReference type="ARBA" id="ARBA00022833"/>
    </source>
</evidence>
<dbReference type="PANTHER" id="PTHR38011:SF7">
    <property type="entry name" value="2,5-DIAMINO-6-RIBOSYLAMINO-4(3H)-PYRIMIDINONE 5'-PHOSPHATE REDUCTASE"/>
    <property type="match status" value="1"/>
</dbReference>
<dbReference type="Gene3D" id="3.40.140.10">
    <property type="entry name" value="Cytidine Deaminase, domain 2"/>
    <property type="match status" value="1"/>
</dbReference>
<dbReference type="NCBIfam" id="TIGR00227">
    <property type="entry name" value="ribD_Cterm"/>
    <property type="match status" value="1"/>
</dbReference>
<dbReference type="InterPro" id="IPR024072">
    <property type="entry name" value="DHFR-like_dom_sf"/>
</dbReference>
<evidence type="ECO:0000256" key="13">
    <source>
        <dbReference type="PIRNR" id="PIRNR006769"/>
    </source>
</evidence>
<dbReference type="PANTHER" id="PTHR38011">
    <property type="entry name" value="DIHYDROFOLATE REDUCTASE FAMILY PROTEIN (AFU_ORTHOLOGUE AFUA_8G06820)"/>
    <property type="match status" value="1"/>
</dbReference>
<dbReference type="EMBL" id="CP014135">
    <property type="protein sequence ID" value="AMB84013.1"/>
    <property type="molecule type" value="Genomic_DNA"/>
</dbReference>
<feature type="binding site" evidence="15">
    <location>
        <position position="178"/>
    </location>
    <ligand>
        <name>NADP(+)</name>
        <dbReference type="ChEBI" id="CHEBI:58349"/>
    </ligand>
</feature>
<feature type="binding site" evidence="15">
    <location>
        <position position="204"/>
    </location>
    <ligand>
        <name>NADP(+)</name>
        <dbReference type="ChEBI" id="CHEBI:58349"/>
    </ligand>
</feature>
<dbReference type="InterPro" id="IPR016193">
    <property type="entry name" value="Cytidine_deaminase-like"/>
</dbReference>
<keyword evidence="7 13" id="KW-0479">Metal-binding</keyword>
<gene>
    <name evidence="17" type="ORF">AWM79_01290</name>
</gene>
<reference evidence="17 18" key="1">
    <citation type="submission" date="2016-01" db="EMBL/GenBank/DDBJ databases">
        <authorList>
            <person name="McClelland M."/>
            <person name="Jain A."/>
            <person name="Saraogi P."/>
            <person name="Mendelson R."/>
            <person name="Westerman R."/>
            <person name="SanMiguel P."/>
            <person name="Csonka L."/>
        </authorList>
    </citation>
    <scope>NUCLEOTIDE SEQUENCE [LARGE SCALE GENOMIC DNA]</scope>
    <source>
        <strain evidence="17 18">NCPPB 2472</strain>
    </source>
</reference>
<evidence type="ECO:0000256" key="2">
    <source>
        <dbReference type="ARBA" id="ARBA00004882"/>
    </source>
</evidence>
<dbReference type="GO" id="GO:0050661">
    <property type="term" value="F:NADP binding"/>
    <property type="evidence" value="ECO:0007669"/>
    <property type="project" value="InterPro"/>
</dbReference>
<dbReference type="SUPFAM" id="SSF53597">
    <property type="entry name" value="Dihydrofolate reductase-like"/>
    <property type="match status" value="1"/>
</dbReference>
<dbReference type="Pfam" id="PF00383">
    <property type="entry name" value="dCMP_cyt_deam_1"/>
    <property type="match status" value="1"/>
</dbReference>
<evidence type="ECO:0000256" key="5">
    <source>
        <dbReference type="ARBA" id="ARBA00007417"/>
    </source>
</evidence>
<dbReference type="UniPathway" id="UPA00275">
    <property type="reaction ID" value="UER00401"/>
</dbReference>
<dbReference type="GO" id="GO:0008703">
    <property type="term" value="F:5-amino-6-(5-phosphoribosylamino)uracil reductase activity"/>
    <property type="evidence" value="ECO:0007669"/>
    <property type="project" value="UniProtKB-EC"/>
</dbReference>
<dbReference type="FunFam" id="3.40.140.10:FF:000025">
    <property type="entry name" value="Riboflavin biosynthesis protein RibD"/>
    <property type="match status" value="1"/>
</dbReference>
<feature type="binding site" evidence="16">
    <location>
        <position position="92"/>
    </location>
    <ligand>
        <name>Zn(2+)</name>
        <dbReference type="ChEBI" id="CHEBI:29105"/>
        <note>catalytic</note>
    </ligand>
</feature>
<dbReference type="STRING" id="46677.AWM79_01290"/>
<feature type="binding site" evidence="15">
    <location>
        <position position="176"/>
    </location>
    <ligand>
        <name>substrate</name>
    </ligand>
</feature>
<feature type="binding site" evidence="16">
    <location>
        <position position="83"/>
    </location>
    <ligand>
        <name>Zn(2+)</name>
        <dbReference type="ChEBI" id="CHEBI:29105"/>
        <note>catalytic</note>
    </ligand>
</feature>
<dbReference type="Proteomes" id="UP000063229">
    <property type="component" value="Chromosome"/>
</dbReference>
<feature type="binding site" evidence="15">
    <location>
        <position position="208"/>
    </location>
    <ligand>
        <name>NADP(+)</name>
        <dbReference type="ChEBI" id="CHEBI:58349"/>
    </ligand>
</feature>
<name>A0A0X1SVR6_PSEAA</name>
<feature type="binding site" evidence="15">
    <location>
        <position position="215"/>
    </location>
    <ligand>
        <name>substrate</name>
    </ligand>
</feature>
<feature type="binding site" evidence="16">
    <location>
        <position position="58"/>
    </location>
    <ligand>
        <name>Zn(2+)</name>
        <dbReference type="ChEBI" id="CHEBI:29105"/>
        <note>catalytic</note>
    </ligand>
</feature>
<keyword evidence="11 13" id="KW-0560">Oxidoreductase</keyword>
<evidence type="ECO:0000313" key="17">
    <source>
        <dbReference type="EMBL" id="AMB84013.1"/>
    </source>
</evidence>
<keyword evidence="8 13" id="KW-0378">Hydrolase</keyword>
<accession>A0A0X1SVR6</accession>
<evidence type="ECO:0000256" key="1">
    <source>
        <dbReference type="ARBA" id="ARBA00002151"/>
    </source>
</evidence>
<dbReference type="Gene3D" id="3.40.430.10">
    <property type="entry name" value="Dihydrofolate Reductase, subunit A"/>
    <property type="match status" value="1"/>
</dbReference>
<dbReference type="RefSeq" id="WP_060781965.1">
    <property type="nucleotide sequence ID" value="NZ_CP014135.1"/>
</dbReference>
<dbReference type="InterPro" id="IPR004794">
    <property type="entry name" value="Eubact_RibD"/>
</dbReference>
<evidence type="ECO:0000256" key="7">
    <source>
        <dbReference type="ARBA" id="ARBA00022723"/>
    </source>
</evidence>
<evidence type="ECO:0000256" key="3">
    <source>
        <dbReference type="ARBA" id="ARBA00004910"/>
    </source>
</evidence>
<evidence type="ECO:0000313" key="18">
    <source>
        <dbReference type="Proteomes" id="UP000063229"/>
    </source>
</evidence>
<keyword evidence="18" id="KW-1185">Reference proteome</keyword>
<comment type="pathway">
    <text evidence="3 13">Cofactor biosynthesis; riboflavin biosynthesis; 5-amino-6-(D-ribitylamino)uracil from GTP: step 3/4.</text>
</comment>
<feature type="binding site" evidence="15">
    <location>
        <position position="212"/>
    </location>
    <ligand>
        <name>substrate</name>
    </ligand>
</feature>
<evidence type="ECO:0000256" key="8">
    <source>
        <dbReference type="ARBA" id="ARBA00022801"/>
    </source>
</evidence>
<keyword evidence="9 13" id="KW-0862">Zinc</keyword>